<evidence type="ECO:0000313" key="6">
    <source>
        <dbReference type="Proteomes" id="UP000502041"/>
    </source>
</evidence>
<dbReference type="InterPro" id="IPR028081">
    <property type="entry name" value="Leu-bd"/>
</dbReference>
<dbReference type="PANTHER" id="PTHR30483">
    <property type="entry name" value="LEUCINE-SPECIFIC-BINDING PROTEIN"/>
    <property type="match status" value="1"/>
</dbReference>
<evidence type="ECO:0000256" key="1">
    <source>
        <dbReference type="ARBA" id="ARBA00010062"/>
    </source>
</evidence>
<name>A0A6H2H7F9_9BURK</name>
<dbReference type="AlphaFoldDB" id="A0A6H2H7F9"/>
<proteinExistence type="inferred from homology"/>
<dbReference type="PANTHER" id="PTHR30483:SF37">
    <property type="entry name" value="ABC TRANSPORTER SUBSTRATE-BINDING PROTEIN"/>
    <property type="match status" value="1"/>
</dbReference>
<evidence type="ECO:0000256" key="2">
    <source>
        <dbReference type="ARBA" id="ARBA00022729"/>
    </source>
</evidence>
<evidence type="ECO:0000256" key="3">
    <source>
        <dbReference type="SAM" id="SignalP"/>
    </source>
</evidence>
<feature type="domain" description="Leucine-binding protein" evidence="4">
    <location>
        <begin position="36"/>
        <end position="395"/>
    </location>
</feature>
<sequence length="438" mass="46481">MTFHLPSNKFIRVCTSSIVIAAALTAAGTAQAEETFKLGVVTFLSGPAAESFGVPAANAAKLMVEQFNKGNAPAPYNKPGFGGMKIEMVLVDENGGGIKQVQELRNLYQRENVDAVIGYISSGDCLAVAPVAEELKKFLNLFDCGSPRIFEESSFKYVFRSASHAAMDNVSLALYLKAHNVKVETMNLINQDYAWGQDSRSDFVASMGLLYPKANIGADLLPKFGAGQYGTEVSVLSGKPASITYSSLWGGDLQSFLLQGSARGLFKDTTLALSAADHVLPGLLNKVPDGTILGARGAYGILSAKSPLNDWFQAGYLSANKVLPVQASYRMTQGFMGVKLAVESAMAKNGGKKPTPEQIADAMRNSSFDSPGGKIAMSLSGGQQAVQGTAIGRTKYDAVAKVVRAVDVQTFSPECVNPPNNMKSIDWIKAGFPGAKCQ</sequence>
<dbReference type="Proteomes" id="UP000502041">
    <property type="component" value="Chromosome"/>
</dbReference>
<dbReference type="EMBL" id="CP051461">
    <property type="protein sequence ID" value="QJC55534.1"/>
    <property type="molecule type" value="Genomic_DNA"/>
</dbReference>
<dbReference type="InterPro" id="IPR051010">
    <property type="entry name" value="BCAA_transport"/>
</dbReference>
<dbReference type="Gene3D" id="3.40.50.2300">
    <property type="match status" value="2"/>
</dbReference>
<gene>
    <name evidence="5" type="ORF">HC248_00814</name>
</gene>
<reference evidence="5 6" key="1">
    <citation type="submission" date="2020-04" db="EMBL/GenBank/DDBJ databases">
        <title>Complete genome of a Psychrophilic, Marine, Gas Vacuolate Bacterium Polaromonas vacuolata KCTC 22033T.</title>
        <authorList>
            <person name="Hwang K."/>
            <person name="Kim K.M."/>
        </authorList>
    </citation>
    <scope>NUCLEOTIDE SEQUENCE [LARGE SCALE GENOMIC DNA]</scope>
    <source>
        <strain evidence="5 6">KCTC 22033</strain>
    </source>
</reference>
<dbReference type="Pfam" id="PF13458">
    <property type="entry name" value="Peripla_BP_6"/>
    <property type="match status" value="1"/>
</dbReference>
<feature type="signal peptide" evidence="3">
    <location>
        <begin position="1"/>
        <end position="32"/>
    </location>
</feature>
<dbReference type="KEGG" id="pvac:HC248_00814"/>
<dbReference type="SUPFAM" id="SSF53822">
    <property type="entry name" value="Periplasmic binding protein-like I"/>
    <property type="match status" value="1"/>
</dbReference>
<evidence type="ECO:0000259" key="4">
    <source>
        <dbReference type="Pfam" id="PF13458"/>
    </source>
</evidence>
<organism evidence="5 6">
    <name type="scientific">Polaromonas vacuolata</name>
    <dbReference type="NCBI Taxonomy" id="37448"/>
    <lineage>
        <taxon>Bacteria</taxon>
        <taxon>Pseudomonadati</taxon>
        <taxon>Pseudomonadota</taxon>
        <taxon>Betaproteobacteria</taxon>
        <taxon>Burkholderiales</taxon>
        <taxon>Comamonadaceae</taxon>
        <taxon>Polaromonas</taxon>
    </lineage>
</organism>
<dbReference type="RefSeq" id="WP_168921387.1">
    <property type="nucleotide sequence ID" value="NZ_CP051461.1"/>
</dbReference>
<dbReference type="CDD" id="cd06330">
    <property type="entry name" value="PBP1_As_SBP-like"/>
    <property type="match status" value="1"/>
</dbReference>
<dbReference type="InterPro" id="IPR028082">
    <property type="entry name" value="Peripla_BP_I"/>
</dbReference>
<feature type="chain" id="PRO_5026298432" description="Leucine-binding protein domain-containing protein" evidence="3">
    <location>
        <begin position="33"/>
        <end position="438"/>
    </location>
</feature>
<protein>
    <recommendedName>
        <fullName evidence="4">Leucine-binding protein domain-containing protein</fullName>
    </recommendedName>
</protein>
<keyword evidence="6" id="KW-1185">Reference proteome</keyword>
<accession>A0A6H2H7F9</accession>
<comment type="similarity">
    <text evidence="1">Belongs to the leucine-binding protein family.</text>
</comment>
<keyword evidence="2 3" id="KW-0732">Signal</keyword>
<evidence type="ECO:0000313" key="5">
    <source>
        <dbReference type="EMBL" id="QJC55534.1"/>
    </source>
</evidence>